<feature type="region of interest" description="Disordered" evidence="1">
    <location>
        <begin position="143"/>
        <end position="164"/>
    </location>
</feature>
<organism evidence="3 4">
    <name type="scientific">Penicillium brevicompactum</name>
    <dbReference type="NCBI Taxonomy" id="5074"/>
    <lineage>
        <taxon>Eukaryota</taxon>
        <taxon>Fungi</taxon>
        <taxon>Dikarya</taxon>
        <taxon>Ascomycota</taxon>
        <taxon>Pezizomycotina</taxon>
        <taxon>Eurotiomycetes</taxon>
        <taxon>Eurotiomycetidae</taxon>
        <taxon>Eurotiales</taxon>
        <taxon>Aspergillaceae</taxon>
        <taxon>Penicillium</taxon>
    </lineage>
</organism>
<feature type="region of interest" description="Disordered" evidence="1">
    <location>
        <begin position="344"/>
        <end position="371"/>
    </location>
</feature>
<dbReference type="Gene3D" id="4.10.280.10">
    <property type="entry name" value="Helix-loop-helix DNA-binding domain"/>
    <property type="match status" value="1"/>
</dbReference>
<feature type="region of interest" description="Disordered" evidence="1">
    <location>
        <begin position="1"/>
        <end position="33"/>
    </location>
</feature>
<gene>
    <name evidence="3" type="ORF">N7452_007285</name>
</gene>
<dbReference type="Proteomes" id="UP001147695">
    <property type="component" value="Unassembled WGS sequence"/>
</dbReference>
<protein>
    <recommendedName>
        <fullName evidence="2">BHLH domain-containing protein</fullName>
    </recommendedName>
</protein>
<reference evidence="3" key="2">
    <citation type="journal article" date="2023" name="IMA Fungus">
        <title>Comparative genomic study of the Penicillium genus elucidates a diverse pangenome and 15 lateral gene transfer events.</title>
        <authorList>
            <person name="Petersen C."/>
            <person name="Sorensen T."/>
            <person name="Nielsen M.R."/>
            <person name="Sondergaard T.E."/>
            <person name="Sorensen J.L."/>
            <person name="Fitzpatrick D.A."/>
            <person name="Frisvad J.C."/>
            <person name="Nielsen K.L."/>
        </authorList>
    </citation>
    <scope>NUCLEOTIDE SEQUENCE</scope>
    <source>
        <strain evidence="3">IBT 35673</strain>
    </source>
</reference>
<dbReference type="SMART" id="SM00353">
    <property type="entry name" value="HLH"/>
    <property type="match status" value="1"/>
</dbReference>
<reference evidence="3" key="1">
    <citation type="submission" date="2022-12" db="EMBL/GenBank/DDBJ databases">
        <authorList>
            <person name="Petersen C."/>
        </authorList>
    </citation>
    <scope>NUCLEOTIDE SEQUENCE</scope>
    <source>
        <strain evidence="3">IBT 35673</strain>
    </source>
</reference>
<evidence type="ECO:0000313" key="4">
    <source>
        <dbReference type="Proteomes" id="UP001147695"/>
    </source>
</evidence>
<dbReference type="AlphaFoldDB" id="A0A9W9QF54"/>
<name>A0A9W9QF54_PENBR</name>
<feature type="compositionally biased region" description="Low complexity" evidence="1">
    <location>
        <begin position="216"/>
        <end position="229"/>
    </location>
</feature>
<evidence type="ECO:0000313" key="3">
    <source>
        <dbReference type="EMBL" id="KAJ5334882.1"/>
    </source>
</evidence>
<dbReference type="CDD" id="cd11392">
    <property type="entry name" value="bHLH_ScPHO4_like"/>
    <property type="match status" value="1"/>
</dbReference>
<feature type="compositionally biased region" description="Polar residues" evidence="1">
    <location>
        <begin position="280"/>
        <end position="290"/>
    </location>
</feature>
<dbReference type="SUPFAM" id="SSF47459">
    <property type="entry name" value="HLH, helix-loop-helix DNA-binding domain"/>
    <property type="match status" value="1"/>
</dbReference>
<proteinExistence type="predicted"/>
<feature type="compositionally biased region" description="Basic and acidic residues" evidence="1">
    <location>
        <begin position="22"/>
        <end position="31"/>
    </location>
</feature>
<feature type="compositionally biased region" description="Polar residues" evidence="1">
    <location>
        <begin position="195"/>
        <end position="215"/>
    </location>
</feature>
<sequence>MSDSEFAELQQSIQSTPSNWEMLHESRDHSKSLNPSDLATLPSQLQNWIVDDCFRNLPVISQGSQMRNSTTNTCAGEEFRDNVAIRDWGDFESESPALWGPMDTVEDVPSFIASDTKDLKGDSSPSDSSSSFNLCFDQIPLTPTLSLQSPQPPSPISPHENEDQNEWDWSDYICIPNDKPASDSNELSSIENTKALTPPASCQGSPSSPSAQDPHTSTSASTTPPAGSSIVTKPTIHKTSIQKRQKVHPIATAHLRPKFNSVLPNPNNANATPLQKHPQDQNPKQSQNKPTGRATKRSSMTDEEGLRKRRNYQRIAEQSRRLRLNSALKDLEALLPSDLVREKEQTACETPESIAKKDTKKEAKSKKPSAEQTKACVMELAVEYIKMLRTNLNEKNVRMQELGAVGTSILL</sequence>
<dbReference type="PROSITE" id="PS50888">
    <property type="entry name" value="BHLH"/>
    <property type="match status" value="1"/>
</dbReference>
<feature type="domain" description="BHLH" evidence="2">
    <location>
        <begin position="308"/>
        <end position="388"/>
    </location>
</feature>
<evidence type="ECO:0000256" key="1">
    <source>
        <dbReference type="SAM" id="MobiDB-lite"/>
    </source>
</evidence>
<feature type="region of interest" description="Disordered" evidence="1">
    <location>
        <begin position="195"/>
        <end position="314"/>
    </location>
</feature>
<dbReference type="GO" id="GO:0046983">
    <property type="term" value="F:protein dimerization activity"/>
    <property type="evidence" value="ECO:0007669"/>
    <property type="project" value="InterPro"/>
</dbReference>
<dbReference type="Pfam" id="PF00010">
    <property type="entry name" value="HLH"/>
    <property type="match status" value="1"/>
</dbReference>
<feature type="compositionally biased region" description="Polar residues" evidence="1">
    <location>
        <begin position="1"/>
        <end position="19"/>
    </location>
</feature>
<evidence type="ECO:0000259" key="2">
    <source>
        <dbReference type="PROSITE" id="PS50888"/>
    </source>
</evidence>
<accession>A0A9W9QF54</accession>
<comment type="caution">
    <text evidence="3">The sequence shown here is derived from an EMBL/GenBank/DDBJ whole genome shotgun (WGS) entry which is preliminary data.</text>
</comment>
<dbReference type="InterPro" id="IPR011598">
    <property type="entry name" value="bHLH_dom"/>
</dbReference>
<dbReference type="InterPro" id="IPR036638">
    <property type="entry name" value="HLH_DNA-bd_sf"/>
</dbReference>
<dbReference type="EMBL" id="JAPZBQ010000004">
    <property type="protein sequence ID" value="KAJ5334882.1"/>
    <property type="molecule type" value="Genomic_DNA"/>
</dbReference>